<keyword evidence="2" id="KW-1185">Reference proteome</keyword>
<feature type="non-terminal residue" evidence="1">
    <location>
        <position position="225"/>
    </location>
</feature>
<evidence type="ECO:0000313" key="2">
    <source>
        <dbReference type="Proteomes" id="UP000729357"/>
    </source>
</evidence>
<name>A0A9P8G8D3_AURME</name>
<gene>
    <name evidence="1" type="ORF">KCU98_g92</name>
</gene>
<protein>
    <submittedName>
        <fullName evidence="1">Uncharacterized protein</fullName>
    </submittedName>
</protein>
<comment type="caution">
    <text evidence="1">The sequence shown here is derived from an EMBL/GenBank/DDBJ whole genome shotgun (WGS) entry which is preliminary data.</text>
</comment>
<reference evidence="1" key="2">
    <citation type="submission" date="2021-08" db="EMBL/GenBank/DDBJ databases">
        <authorList>
            <person name="Gostincar C."/>
            <person name="Sun X."/>
            <person name="Song Z."/>
            <person name="Gunde-Cimerman N."/>
        </authorList>
    </citation>
    <scope>NUCLEOTIDE SEQUENCE</scope>
    <source>
        <strain evidence="1">EXF-9298</strain>
    </source>
</reference>
<sequence length="225" mass="24044">MSLRVFRYVHAPKRPHALPESIAVSRFILLRFLALSLSIATPNAVRVRPCLVFPKAAARRWGAGGGGGAGSGTGAEVRVLLLSFPGLLSFAPLPPPEASICSWRAAEASKSAEDTSLSLSSSSSSSSSPAMAAASFSYRIRFSSSFHVLNFSKSALTSSTKYFLFGSYFLASTSATLTMPMTRSQSCPCKASRSLSSWAFSCIALSFSILRNCFSLRSARRCDLK</sequence>
<dbReference type="EMBL" id="JAHFXS010000001">
    <property type="protein sequence ID" value="KAG9991728.1"/>
    <property type="molecule type" value="Genomic_DNA"/>
</dbReference>
<dbReference type="AlphaFoldDB" id="A0A9P8G8D3"/>
<reference evidence="1" key="1">
    <citation type="journal article" date="2021" name="J Fungi (Basel)">
        <title>Virulence traits and population genomics of the black yeast Aureobasidium melanogenum.</title>
        <authorList>
            <person name="Cernosa A."/>
            <person name="Sun X."/>
            <person name="Gostincar C."/>
            <person name="Fang C."/>
            <person name="Gunde-Cimerman N."/>
            <person name="Song Z."/>
        </authorList>
    </citation>
    <scope>NUCLEOTIDE SEQUENCE</scope>
    <source>
        <strain evidence="1">EXF-9298</strain>
    </source>
</reference>
<proteinExistence type="predicted"/>
<evidence type="ECO:0000313" key="1">
    <source>
        <dbReference type="EMBL" id="KAG9991728.1"/>
    </source>
</evidence>
<accession>A0A9P8G8D3</accession>
<organism evidence="1 2">
    <name type="scientific">Aureobasidium melanogenum</name>
    <name type="common">Aureobasidium pullulans var. melanogenum</name>
    <dbReference type="NCBI Taxonomy" id="46634"/>
    <lineage>
        <taxon>Eukaryota</taxon>
        <taxon>Fungi</taxon>
        <taxon>Dikarya</taxon>
        <taxon>Ascomycota</taxon>
        <taxon>Pezizomycotina</taxon>
        <taxon>Dothideomycetes</taxon>
        <taxon>Dothideomycetidae</taxon>
        <taxon>Dothideales</taxon>
        <taxon>Saccotheciaceae</taxon>
        <taxon>Aureobasidium</taxon>
    </lineage>
</organism>
<dbReference type="Proteomes" id="UP000729357">
    <property type="component" value="Unassembled WGS sequence"/>
</dbReference>